<dbReference type="EMBL" id="UINC01067142">
    <property type="protein sequence ID" value="SVB98531.1"/>
    <property type="molecule type" value="Genomic_DNA"/>
</dbReference>
<protein>
    <submittedName>
        <fullName evidence="1">Uncharacterized protein</fullName>
    </submittedName>
</protein>
<gene>
    <name evidence="1" type="ORF">METZ01_LOCUS251385</name>
</gene>
<dbReference type="AlphaFoldDB" id="A0A382IIM7"/>
<evidence type="ECO:0000313" key="1">
    <source>
        <dbReference type="EMBL" id="SVB98531.1"/>
    </source>
</evidence>
<accession>A0A382IIM7</accession>
<reference evidence="1" key="1">
    <citation type="submission" date="2018-05" db="EMBL/GenBank/DDBJ databases">
        <authorList>
            <person name="Lanie J.A."/>
            <person name="Ng W.-L."/>
            <person name="Kazmierczak K.M."/>
            <person name="Andrzejewski T.M."/>
            <person name="Davidsen T.M."/>
            <person name="Wayne K.J."/>
            <person name="Tettelin H."/>
            <person name="Glass J.I."/>
            <person name="Rusch D."/>
            <person name="Podicherti R."/>
            <person name="Tsui H.-C.T."/>
            <person name="Winkler M.E."/>
        </authorList>
    </citation>
    <scope>NUCLEOTIDE SEQUENCE</scope>
</reference>
<feature type="non-terminal residue" evidence="1">
    <location>
        <position position="30"/>
    </location>
</feature>
<organism evidence="1">
    <name type="scientific">marine metagenome</name>
    <dbReference type="NCBI Taxonomy" id="408172"/>
    <lineage>
        <taxon>unclassified sequences</taxon>
        <taxon>metagenomes</taxon>
        <taxon>ecological metagenomes</taxon>
    </lineage>
</organism>
<proteinExistence type="predicted"/>
<name>A0A382IIM7_9ZZZZ</name>
<sequence length="30" mass="3326">MTCAKAIIEMLERGGWANIPIDEHALVTEL</sequence>